<name>A0A0H4WNP8_9BACT</name>
<evidence type="ECO:0000313" key="1">
    <source>
        <dbReference type="EMBL" id="AKQ64414.1"/>
    </source>
</evidence>
<sequence length="129" mass="14172">MFPVTPPSSSSPGGVVDLHRARRAKRLDLYRGRQADRVRFVRTTLETLTQSGTLFTQEGTRRGLALLKALQLLQRAQARLEEVSGDGVLPAARLPERVDALYSEVDGLFDRADTLSGRDEASVAQLPGR</sequence>
<gene>
    <name evidence="1" type="ORF">A176_001326</name>
</gene>
<dbReference type="PATRIC" id="fig|1297742.4.peg.1342"/>
<dbReference type="EMBL" id="CP012109">
    <property type="protein sequence ID" value="AKQ64414.1"/>
    <property type="molecule type" value="Genomic_DNA"/>
</dbReference>
<dbReference type="OrthoDB" id="5516289at2"/>
<dbReference type="STRING" id="1297742.A176_001326"/>
<proteinExistence type="predicted"/>
<accession>A0A0H4WNP8</accession>
<dbReference type="Proteomes" id="UP000009026">
    <property type="component" value="Chromosome"/>
</dbReference>
<dbReference type="RefSeq" id="WP_002634371.1">
    <property type="nucleotide sequence ID" value="NZ_CP012109.1"/>
</dbReference>
<dbReference type="KEGG" id="mym:A176_001326"/>
<reference evidence="1 2" key="1">
    <citation type="journal article" date="2016" name="PLoS ONE">
        <title>Complete Genome Sequence and Comparative Genomics of a Novel Myxobacterium Myxococcus hansupus.</title>
        <authorList>
            <person name="Sharma G."/>
            <person name="Narwani T."/>
            <person name="Subramanian S."/>
        </authorList>
    </citation>
    <scope>NUCLEOTIDE SEQUENCE [LARGE SCALE GENOMIC DNA]</scope>
    <source>
        <strain evidence="2">mixupus</strain>
    </source>
</reference>
<evidence type="ECO:0000313" key="2">
    <source>
        <dbReference type="Proteomes" id="UP000009026"/>
    </source>
</evidence>
<keyword evidence="2" id="KW-1185">Reference proteome</keyword>
<organism evidence="1 2">
    <name type="scientific">Pseudomyxococcus hansupus</name>
    <dbReference type="NCBI Taxonomy" id="1297742"/>
    <lineage>
        <taxon>Bacteria</taxon>
        <taxon>Pseudomonadati</taxon>
        <taxon>Myxococcota</taxon>
        <taxon>Myxococcia</taxon>
        <taxon>Myxococcales</taxon>
        <taxon>Cystobacterineae</taxon>
        <taxon>Myxococcaceae</taxon>
        <taxon>Pseudomyxococcus</taxon>
    </lineage>
</organism>
<dbReference type="AlphaFoldDB" id="A0A0H4WNP8"/>
<protein>
    <submittedName>
        <fullName evidence="1">Uncharacterized protein</fullName>
    </submittedName>
</protein>